<reference evidence="2" key="1">
    <citation type="submission" date="2022-01" db="EMBL/GenBank/DDBJ databases">
        <title>Gordonia xiamenensis sp. nov., isolated from surface seawater in Xiamen.</title>
        <authorList>
            <person name="He Y.F."/>
        </authorList>
    </citation>
    <scope>NUCLEOTIDE SEQUENCE</scope>
    <source>
        <strain evidence="2">GW1C4-4</strain>
    </source>
</reference>
<dbReference type="RefSeq" id="WP_235726089.1">
    <property type="nucleotide sequence ID" value="NZ_JAKGCU010000035.1"/>
</dbReference>
<sequence>MFPLGTALIPGEPLPLRIFEPRYRQMLSDCLGRAERSDGAGFFGVVLIARGHEVGGGDVRHEVGTYARIDNVLRQADGQASLTCTGAGRFRVTEWLPDDPYPRAVTERLPEPAITADDHPRIIDLRDRLTDFVTEVAQTRPEAVPAGLPHFDVDDVVEHGLFAWTLRLPIGPADRQRLLECDTVTAQLAVLDDVVEGLTAMIRFGR</sequence>
<dbReference type="PROSITE" id="PS51787">
    <property type="entry name" value="LON_N"/>
    <property type="match status" value="1"/>
</dbReference>
<protein>
    <submittedName>
        <fullName evidence="2">LON peptidase substrate-binding domain-containing protein</fullName>
    </submittedName>
</protein>
<name>A0ABS9DSN3_9ACTN</name>
<feature type="domain" description="Lon N-terminal" evidence="1">
    <location>
        <begin position="1"/>
        <end position="199"/>
    </location>
</feature>
<dbReference type="Gene3D" id="2.30.130.40">
    <property type="entry name" value="LON domain-like"/>
    <property type="match status" value="1"/>
</dbReference>
<dbReference type="PANTHER" id="PTHR46732:SF8">
    <property type="entry name" value="ATP-DEPENDENT PROTEASE LA (LON) DOMAIN PROTEIN"/>
    <property type="match status" value="1"/>
</dbReference>
<comment type="caution">
    <text evidence="2">The sequence shown here is derived from an EMBL/GenBank/DDBJ whole genome shotgun (WGS) entry which is preliminary data.</text>
</comment>
<accession>A0ABS9DSN3</accession>
<dbReference type="InterPro" id="IPR003111">
    <property type="entry name" value="Lon_prtase_N"/>
</dbReference>
<dbReference type="SUPFAM" id="SSF88697">
    <property type="entry name" value="PUA domain-like"/>
    <property type="match status" value="1"/>
</dbReference>
<dbReference type="EMBL" id="JAKGCU010000035">
    <property type="protein sequence ID" value="MCF3941220.1"/>
    <property type="molecule type" value="Genomic_DNA"/>
</dbReference>
<keyword evidence="3" id="KW-1185">Reference proteome</keyword>
<organism evidence="2 3">
    <name type="scientific">Gordonia tangerina</name>
    <dbReference type="NCBI Taxonomy" id="2911060"/>
    <lineage>
        <taxon>Bacteria</taxon>
        <taxon>Bacillati</taxon>
        <taxon>Actinomycetota</taxon>
        <taxon>Actinomycetes</taxon>
        <taxon>Mycobacteriales</taxon>
        <taxon>Gordoniaceae</taxon>
        <taxon>Gordonia</taxon>
    </lineage>
</organism>
<dbReference type="Pfam" id="PF02190">
    <property type="entry name" value="LON_substr_bdg"/>
    <property type="match status" value="1"/>
</dbReference>
<dbReference type="SMART" id="SM00464">
    <property type="entry name" value="LON"/>
    <property type="match status" value="1"/>
</dbReference>
<dbReference type="PANTHER" id="PTHR46732">
    <property type="entry name" value="ATP-DEPENDENT PROTEASE LA (LON) DOMAIN PROTEIN"/>
    <property type="match status" value="1"/>
</dbReference>
<evidence type="ECO:0000259" key="1">
    <source>
        <dbReference type="PROSITE" id="PS51787"/>
    </source>
</evidence>
<evidence type="ECO:0000313" key="2">
    <source>
        <dbReference type="EMBL" id="MCF3941220.1"/>
    </source>
</evidence>
<evidence type="ECO:0000313" key="3">
    <source>
        <dbReference type="Proteomes" id="UP001108089"/>
    </source>
</evidence>
<dbReference type="InterPro" id="IPR015947">
    <property type="entry name" value="PUA-like_sf"/>
</dbReference>
<dbReference type="InterPro" id="IPR046336">
    <property type="entry name" value="Lon_prtase_N_sf"/>
</dbReference>
<gene>
    <name evidence="2" type="ORF">L1892_22895</name>
</gene>
<proteinExistence type="predicted"/>
<dbReference type="Proteomes" id="UP001108089">
    <property type="component" value="Unassembled WGS sequence"/>
</dbReference>